<keyword evidence="3 6" id="KW-0812">Transmembrane</keyword>
<keyword evidence="2" id="KW-1003">Cell membrane</keyword>
<feature type="transmembrane region" description="Helical" evidence="6">
    <location>
        <begin position="75"/>
        <end position="98"/>
    </location>
</feature>
<gene>
    <name evidence="8" type="primary">mprF</name>
    <name evidence="8" type="ORF">CJEDD_05600</name>
</gene>
<feature type="transmembrane region" description="Helical" evidence="6">
    <location>
        <begin position="261"/>
        <end position="281"/>
    </location>
</feature>
<accession>A0ABY7ULG6</accession>
<feature type="domain" description="Phosphatidylglycerol lysyltransferase C-terminal" evidence="7">
    <location>
        <begin position="459"/>
        <end position="746"/>
    </location>
</feature>
<evidence type="ECO:0000256" key="5">
    <source>
        <dbReference type="ARBA" id="ARBA00023136"/>
    </source>
</evidence>
<evidence type="ECO:0000256" key="6">
    <source>
        <dbReference type="SAM" id="Phobius"/>
    </source>
</evidence>
<dbReference type="InterPro" id="IPR051211">
    <property type="entry name" value="PG_lysyltransferase"/>
</dbReference>
<evidence type="ECO:0000256" key="3">
    <source>
        <dbReference type="ARBA" id="ARBA00022692"/>
    </source>
</evidence>
<evidence type="ECO:0000313" key="8">
    <source>
        <dbReference type="EMBL" id="WCZ38730.1"/>
    </source>
</evidence>
<keyword evidence="5 6" id="KW-0472">Membrane</keyword>
<evidence type="ECO:0000259" key="7">
    <source>
        <dbReference type="Pfam" id="PF09924"/>
    </source>
</evidence>
<reference evidence="8 9" key="1">
    <citation type="submission" date="2020-10" db="EMBL/GenBank/DDBJ databases">
        <title>Complete genome sequence of Corynebacterium jeddahense DSM 45997, type strain of Corynebacterium jeddahense.</title>
        <authorList>
            <person name="Busche T."/>
            <person name="Kalinowski J."/>
            <person name="Ruckert C."/>
        </authorList>
    </citation>
    <scope>NUCLEOTIDE SEQUENCE [LARGE SCALE GENOMIC DNA]</scope>
    <source>
        <strain evidence="8 9">DSM 45997</strain>
    </source>
</reference>
<dbReference type="EC" id="2.3.2.3" evidence="8"/>
<dbReference type="InterPro" id="IPR024320">
    <property type="entry name" value="LPG_synthase_C"/>
</dbReference>
<evidence type="ECO:0000256" key="2">
    <source>
        <dbReference type="ARBA" id="ARBA00022475"/>
    </source>
</evidence>
<evidence type="ECO:0000256" key="4">
    <source>
        <dbReference type="ARBA" id="ARBA00022989"/>
    </source>
</evidence>
<protein>
    <submittedName>
        <fullName evidence="8">Phosphatidylglycerol lysyltransferase</fullName>
        <ecNumber evidence="8">2.3.2.3</ecNumber>
    </submittedName>
</protein>
<evidence type="ECO:0000256" key="1">
    <source>
        <dbReference type="ARBA" id="ARBA00004651"/>
    </source>
</evidence>
<feature type="transmembrane region" description="Helical" evidence="6">
    <location>
        <begin position="423"/>
        <end position="445"/>
    </location>
</feature>
<dbReference type="Pfam" id="PF09924">
    <property type="entry name" value="LPG_synthase_C"/>
    <property type="match status" value="1"/>
</dbReference>
<feature type="transmembrane region" description="Helical" evidence="6">
    <location>
        <begin position="288"/>
        <end position="309"/>
    </location>
</feature>
<feature type="transmembrane region" description="Helical" evidence="6">
    <location>
        <begin position="118"/>
        <end position="136"/>
    </location>
</feature>
<proteinExistence type="predicted"/>
<keyword evidence="8" id="KW-0012">Acyltransferase</keyword>
<dbReference type="PROSITE" id="PS51257">
    <property type="entry name" value="PROKAR_LIPOPROTEIN"/>
    <property type="match status" value="1"/>
</dbReference>
<feature type="transmembrane region" description="Helical" evidence="6">
    <location>
        <begin position="315"/>
        <end position="338"/>
    </location>
</feature>
<dbReference type="PANTHER" id="PTHR34697">
    <property type="entry name" value="PHOSPHATIDYLGLYCEROL LYSYLTRANSFERASE"/>
    <property type="match status" value="1"/>
</dbReference>
<name>A0ABY7ULG6_9CORY</name>
<keyword evidence="4 6" id="KW-1133">Transmembrane helix</keyword>
<dbReference type="RefSeq" id="WP_042410221.1">
    <property type="nucleotide sequence ID" value="NZ_CBYN010000169.1"/>
</dbReference>
<keyword evidence="8" id="KW-0808">Transferase</keyword>
<dbReference type="EMBL" id="CP063194">
    <property type="protein sequence ID" value="WCZ38730.1"/>
    <property type="molecule type" value="Genomic_DNA"/>
</dbReference>
<dbReference type="Proteomes" id="UP001218071">
    <property type="component" value="Chromosome"/>
</dbReference>
<comment type="subcellular location">
    <subcellularLocation>
        <location evidence="1">Cell membrane</location>
        <topology evidence="1">Multi-pass membrane protein</topology>
    </subcellularLocation>
</comment>
<dbReference type="PANTHER" id="PTHR34697:SF2">
    <property type="entry name" value="PHOSPHATIDYLGLYCEROL LYSYLTRANSFERASE"/>
    <property type="match status" value="1"/>
</dbReference>
<sequence>MKVLKATPVTIALVACMWAAYAWRGDLGYNLPADVHIWHALTAGITAPNITSAVVATLAAACFALPAEAKLGSRAFALAAVASQAVAAPIACVLGAAVERAGFNRWGADLTNEVYCTPLAWIFGPLAFATASMGVLWRRRLRLVMAALTGTLVLYSGTLADVVAFTAVVAGWIAGELSFGATRPSRRTSIRESRVLVAVLFVAVSVGPVLTALNPGAQGPFAAESLLMWEPAVAAHEVQQRCADPGALDCLEAMAINQQHGLAPLLLNIVPVALAAVLATGLRRGRRLAWWGAVALSVASLAVVTAQVAGRGEDALTAANTALVVLPWVVMLAVLVATRARFAVASDARPALAPAGLALAGTAAAWVAGAMALRGGFIGEVTLGNALAELPARYLPPAVAVQLDHRIFPHSGAAWALYEWVGVVFWAVALVALYRVLAAAPAAPARADRERARRMLIDGTGDHLAWMGQWDGNRYFFAGEAGYVAYRVSHNIAVTVGSPVVGEGATEQDVAAAFERFAAAQGWQVAWYSVPASFDRPGFRTLHVAEESVLYTDNLEFKGKKFQNIRTARNRAAKEGVRAVWTAWADCGFEMREKIAALSEQWVADKALPEMGFTLGGLEELRDPDTKLLLAVDEEGRLHGVTSWLPVYEHGELAGYTLDFMRRDADGFRPVIEYLLAEAAVVAGSEGLGWVSLSGAPLARTDEPTAFLEILLDKTGATIEPLYGFRSLAASKHKFHPTHTSWNLAYDDELALPSIGLAVVSCYLPDMKTADMAAVVKEFLSRRDQTEATSPAAAPTPRP</sequence>
<dbReference type="GO" id="GO:0050071">
    <property type="term" value="F:phosphatidylglycerol lysyltransferase activity"/>
    <property type="evidence" value="ECO:0007669"/>
    <property type="project" value="UniProtKB-EC"/>
</dbReference>
<feature type="transmembrane region" description="Helical" evidence="6">
    <location>
        <begin position="350"/>
        <end position="373"/>
    </location>
</feature>
<evidence type="ECO:0000313" key="9">
    <source>
        <dbReference type="Proteomes" id="UP001218071"/>
    </source>
</evidence>
<feature type="transmembrane region" description="Helical" evidence="6">
    <location>
        <begin position="38"/>
        <end position="63"/>
    </location>
</feature>
<keyword evidence="9" id="KW-1185">Reference proteome</keyword>
<feature type="transmembrane region" description="Helical" evidence="6">
    <location>
        <begin position="163"/>
        <end position="182"/>
    </location>
</feature>
<organism evidence="8 9">
    <name type="scientific">Corynebacterium jeddahense</name>
    <dbReference type="NCBI Taxonomy" id="1414719"/>
    <lineage>
        <taxon>Bacteria</taxon>
        <taxon>Bacillati</taxon>
        <taxon>Actinomycetota</taxon>
        <taxon>Actinomycetes</taxon>
        <taxon>Mycobacteriales</taxon>
        <taxon>Corynebacteriaceae</taxon>
        <taxon>Corynebacterium</taxon>
    </lineage>
</organism>
<feature type="transmembrane region" description="Helical" evidence="6">
    <location>
        <begin position="194"/>
        <end position="213"/>
    </location>
</feature>